<accession>A0A975IM25</accession>
<organism evidence="10 11">
    <name type="scientific">Loofah witches'-broom phytoplasma</name>
    <dbReference type="NCBI Taxonomy" id="35773"/>
    <lineage>
        <taxon>Bacteria</taxon>
        <taxon>Bacillati</taxon>
        <taxon>Mycoplasmatota</taxon>
        <taxon>Mollicutes</taxon>
        <taxon>Acholeplasmatales</taxon>
        <taxon>Acholeplasmataceae</taxon>
        <taxon>Candidatus Phytoplasma</taxon>
        <taxon>16SrVIII (Loofah witches'-broom group)</taxon>
    </lineage>
</organism>
<evidence type="ECO:0000313" key="11">
    <source>
        <dbReference type="Proteomes" id="UP000672038"/>
    </source>
</evidence>
<evidence type="ECO:0000313" key="10">
    <source>
        <dbReference type="EMBL" id="QTX02674.1"/>
    </source>
</evidence>
<protein>
    <recommendedName>
        <fullName evidence="9">Endoribonuclease YbeY</fullName>
        <ecNumber evidence="9">3.1.-.-</ecNumber>
    </recommendedName>
</protein>
<feature type="binding site" evidence="9">
    <location>
        <position position="132"/>
    </location>
    <ligand>
        <name>Zn(2+)</name>
        <dbReference type="ChEBI" id="CHEBI:29105"/>
        <note>catalytic</note>
    </ligand>
</feature>
<comment type="function">
    <text evidence="9">Single strand-specific metallo-endoribonuclease involved in late-stage 70S ribosome quality control and in maturation of the 3' terminus of the 16S rRNA.</text>
</comment>
<evidence type="ECO:0000256" key="4">
    <source>
        <dbReference type="ARBA" id="ARBA00022722"/>
    </source>
</evidence>
<keyword evidence="7 9" id="KW-0378">Hydrolase</keyword>
<dbReference type="PANTHER" id="PTHR46986:SF1">
    <property type="entry name" value="ENDORIBONUCLEASE YBEY, CHLOROPLASTIC"/>
    <property type="match status" value="1"/>
</dbReference>
<dbReference type="GO" id="GO:0005737">
    <property type="term" value="C:cytoplasm"/>
    <property type="evidence" value="ECO:0007669"/>
    <property type="project" value="UniProtKB-SubCell"/>
</dbReference>
<dbReference type="EMBL" id="CP054393">
    <property type="protein sequence ID" value="QTX02674.1"/>
    <property type="molecule type" value="Genomic_DNA"/>
</dbReference>
<comment type="similarity">
    <text evidence="1 9">Belongs to the endoribonuclease YbeY family.</text>
</comment>
<dbReference type="Pfam" id="PF02130">
    <property type="entry name" value="YbeY"/>
    <property type="match status" value="1"/>
</dbReference>
<evidence type="ECO:0000256" key="1">
    <source>
        <dbReference type="ARBA" id="ARBA00010875"/>
    </source>
</evidence>
<dbReference type="Proteomes" id="UP000672038">
    <property type="component" value="Chromosome"/>
</dbReference>
<dbReference type="KEGG" id="pluf:LFWB_1040"/>
<dbReference type="GO" id="GO:0008270">
    <property type="term" value="F:zinc ion binding"/>
    <property type="evidence" value="ECO:0007669"/>
    <property type="project" value="UniProtKB-UniRule"/>
</dbReference>
<evidence type="ECO:0000256" key="7">
    <source>
        <dbReference type="ARBA" id="ARBA00022801"/>
    </source>
</evidence>
<keyword evidence="3 9" id="KW-0698">rRNA processing</keyword>
<dbReference type="GO" id="GO:0004521">
    <property type="term" value="F:RNA endonuclease activity"/>
    <property type="evidence" value="ECO:0007669"/>
    <property type="project" value="UniProtKB-UniRule"/>
</dbReference>
<keyword evidence="2 9" id="KW-0690">Ribosome biogenesis</keyword>
<dbReference type="SUPFAM" id="SSF55486">
    <property type="entry name" value="Metalloproteases ('zincins'), catalytic domain"/>
    <property type="match status" value="1"/>
</dbReference>
<keyword evidence="5 9" id="KW-0479">Metal-binding</keyword>
<keyword evidence="6 9" id="KW-0255">Endonuclease</keyword>
<evidence type="ECO:0000256" key="5">
    <source>
        <dbReference type="ARBA" id="ARBA00022723"/>
    </source>
</evidence>
<comment type="cofactor">
    <cofactor evidence="9">
        <name>Zn(2+)</name>
        <dbReference type="ChEBI" id="CHEBI:29105"/>
    </cofactor>
    <text evidence="9">Binds 1 zinc ion.</text>
</comment>
<evidence type="ECO:0000256" key="2">
    <source>
        <dbReference type="ARBA" id="ARBA00022517"/>
    </source>
</evidence>
<name>A0A975IM25_LOWBP</name>
<dbReference type="NCBIfam" id="TIGR00043">
    <property type="entry name" value="rRNA maturation RNase YbeY"/>
    <property type="match status" value="1"/>
</dbReference>
<dbReference type="EC" id="3.1.-.-" evidence="9"/>
<evidence type="ECO:0000256" key="8">
    <source>
        <dbReference type="ARBA" id="ARBA00022833"/>
    </source>
</evidence>
<feature type="binding site" evidence="9">
    <location>
        <position position="126"/>
    </location>
    <ligand>
        <name>Zn(2+)</name>
        <dbReference type="ChEBI" id="CHEBI:29105"/>
        <note>catalytic</note>
    </ligand>
</feature>
<comment type="subcellular location">
    <subcellularLocation>
        <location evidence="9">Cytoplasm</location>
    </subcellularLocation>
</comment>
<dbReference type="InterPro" id="IPR023091">
    <property type="entry name" value="MetalPrtase_cat_dom_sf_prd"/>
</dbReference>
<dbReference type="Gene3D" id="3.40.390.30">
    <property type="entry name" value="Metalloproteases ('zincins'), catalytic domain"/>
    <property type="match status" value="1"/>
</dbReference>
<reference evidence="10" key="1">
    <citation type="submission" date="2020-06" db="EMBL/GenBank/DDBJ databases">
        <title>Complete genome sequence of Candidatus Phytoplasma luffae NCHU2019.</title>
        <authorList>
            <person name="Cho S.-T."/>
            <person name="Tan C.-M."/>
            <person name="Li J.-R."/>
            <person name="Chien Y.-Y."/>
            <person name="Chiu Y.-C."/>
            <person name="Yang J.-Y."/>
            <person name="Kuo C.-H."/>
        </authorList>
    </citation>
    <scope>NUCLEOTIDE SEQUENCE</scope>
    <source>
        <strain evidence="10">NCHU2019</strain>
    </source>
</reference>
<dbReference type="AlphaFoldDB" id="A0A975IM25"/>
<evidence type="ECO:0000256" key="9">
    <source>
        <dbReference type="HAMAP-Rule" id="MF_00009"/>
    </source>
</evidence>
<proteinExistence type="inferred from homology"/>
<dbReference type="HAMAP" id="MF_00009">
    <property type="entry name" value="Endoribonucl_YbeY"/>
    <property type="match status" value="1"/>
</dbReference>
<evidence type="ECO:0000256" key="6">
    <source>
        <dbReference type="ARBA" id="ARBA00022759"/>
    </source>
</evidence>
<keyword evidence="4 9" id="KW-0540">Nuclease</keyword>
<evidence type="ECO:0000256" key="3">
    <source>
        <dbReference type="ARBA" id="ARBA00022552"/>
    </source>
</evidence>
<dbReference type="GO" id="GO:0006364">
    <property type="term" value="P:rRNA processing"/>
    <property type="evidence" value="ECO:0007669"/>
    <property type="project" value="UniProtKB-UniRule"/>
</dbReference>
<keyword evidence="8 9" id="KW-0862">Zinc</keyword>
<keyword evidence="9" id="KW-0963">Cytoplasm</keyword>
<dbReference type="InterPro" id="IPR002036">
    <property type="entry name" value="YbeY"/>
</dbReference>
<feature type="binding site" evidence="9">
    <location>
        <position position="122"/>
    </location>
    <ligand>
        <name>Zn(2+)</name>
        <dbReference type="ChEBI" id="CHEBI:29105"/>
        <note>catalytic</note>
    </ligand>
</feature>
<gene>
    <name evidence="9 10" type="primary">ybeY</name>
    <name evidence="10" type="ORF">LFWB_1040</name>
</gene>
<sequence>MFFSFITSFNSILKEKLFFIVIIEIHNKTNKNIVNLKKILFNVFTSLHDNQKMNIIFINNKEMQKMNFYYRKKNHPTDILSFENVIDNEYLGDVFISLTKAAEQSYKMNKKLEEEAVFLSLHGYLHLKGFDDFTEESLQQMIEIQNQILSYHRLNIYKYL</sequence>
<keyword evidence="11" id="KW-1185">Reference proteome</keyword>
<dbReference type="PANTHER" id="PTHR46986">
    <property type="entry name" value="ENDORIBONUCLEASE YBEY, CHLOROPLASTIC"/>
    <property type="match status" value="1"/>
</dbReference>
<dbReference type="GO" id="GO:0004222">
    <property type="term" value="F:metalloendopeptidase activity"/>
    <property type="evidence" value="ECO:0007669"/>
    <property type="project" value="InterPro"/>
</dbReference>